<dbReference type="SUPFAM" id="SSF100950">
    <property type="entry name" value="NagB/RpiA/CoA transferase-like"/>
    <property type="match status" value="1"/>
</dbReference>
<dbReference type="InterPro" id="IPR050313">
    <property type="entry name" value="Carb_Metab_HTH_regulators"/>
</dbReference>
<dbReference type="Gene3D" id="1.10.10.10">
    <property type="entry name" value="Winged helix-like DNA-binding domain superfamily/Winged helix DNA-binding domain"/>
    <property type="match status" value="1"/>
</dbReference>
<dbReference type="Pfam" id="PF00455">
    <property type="entry name" value="DeoRC"/>
    <property type="match status" value="1"/>
</dbReference>
<dbReference type="InterPro" id="IPR018356">
    <property type="entry name" value="Tscrpt_reg_HTH_DeoR_CS"/>
</dbReference>
<evidence type="ECO:0000259" key="4">
    <source>
        <dbReference type="PROSITE" id="PS51000"/>
    </source>
</evidence>
<dbReference type="Gene3D" id="3.40.50.1360">
    <property type="match status" value="1"/>
</dbReference>
<dbReference type="PRINTS" id="PR00037">
    <property type="entry name" value="HTHLACR"/>
</dbReference>
<accession>A0A2S9Q5B7</accession>
<protein>
    <submittedName>
        <fullName evidence="5">DeoR/GlpR transcriptional regulator</fullName>
    </submittedName>
</protein>
<gene>
    <name evidence="5" type="ORF">C5L14_26865</name>
</gene>
<dbReference type="Pfam" id="PF08220">
    <property type="entry name" value="HTH_DeoR"/>
    <property type="match status" value="1"/>
</dbReference>
<dbReference type="PROSITE" id="PS00894">
    <property type="entry name" value="HTH_DEOR_1"/>
    <property type="match status" value="1"/>
</dbReference>
<dbReference type="InterPro" id="IPR037171">
    <property type="entry name" value="NagB/RpiA_transferase-like"/>
</dbReference>
<dbReference type="AlphaFoldDB" id="A0A2S9Q5B7"/>
<evidence type="ECO:0000256" key="1">
    <source>
        <dbReference type="ARBA" id="ARBA00023015"/>
    </source>
</evidence>
<evidence type="ECO:0000256" key="2">
    <source>
        <dbReference type="ARBA" id="ARBA00023125"/>
    </source>
</evidence>
<keyword evidence="2" id="KW-0238">DNA-binding</keyword>
<sequence length="273" mass="29601">MEAPTKRVEIIPAKRRALILEHLRINGAASIQELADSIGGSQSTIRRDLEHLMEGGYLERTHGGALLVPPLQATFERESQINAHMQRAQKIAIGAEAALRINNRESVIFEASSTVMEVVRAAALRDLSLTVVTNSLEIAQVSSDVPSWRVIMPGGTIRPGGWRSLWGEPGESFFNTVHADVCVTGAYAVSGNVLTDAALEVASLKRKMIQSSRRTIVVVDSSKFSAPSFSTFCELSAIDELITDDGIKPEYLEALQSYGTKVTVVPMKGTAPR</sequence>
<dbReference type="InterPro" id="IPR036388">
    <property type="entry name" value="WH-like_DNA-bd_sf"/>
</dbReference>
<dbReference type="GO" id="GO:0003700">
    <property type="term" value="F:DNA-binding transcription factor activity"/>
    <property type="evidence" value="ECO:0007669"/>
    <property type="project" value="InterPro"/>
</dbReference>
<keyword evidence="6" id="KW-1185">Reference proteome</keyword>
<evidence type="ECO:0000256" key="3">
    <source>
        <dbReference type="ARBA" id="ARBA00023163"/>
    </source>
</evidence>
<dbReference type="InterPro" id="IPR036390">
    <property type="entry name" value="WH_DNA-bd_sf"/>
</dbReference>
<dbReference type="PROSITE" id="PS51000">
    <property type="entry name" value="HTH_DEOR_2"/>
    <property type="match status" value="1"/>
</dbReference>
<evidence type="ECO:0000313" key="6">
    <source>
        <dbReference type="Proteomes" id="UP000237682"/>
    </source>
</evidence>
<dbReference type="Proteomes" id="UP000237682">
    <property type="component" value="Unassembled WGS sequence"/>
</dbReference>
<dbReference type="GO" id="GO:0003677">
    <property type="term" value="F:DNA binding"/>
    <property type="evidence" value="ECO:0007669"/>
    <property type="project" value="UniProtKB-KW"/>
</dbReference>
<comment type="caution">
    <text evidence="5">The sequence shown here is derived from an EMBL/GenBank/DDBJ whole genome shotgun (WGS) entry which is preliminary data.</text>
</comment>
<dbReference type="InterPro" id="IPR014036">
    <property type="entry name" value="DeoR-like_C"/>
</dbReference>
<evidence type="ECO:0000313" key="5">
    <source>
        <dbReference type="EMBL" id="PRH84474.1"/>
    </source>
</evidence>
<reference evidence="5 6" key="1">
    <citation type="submission" date="2018-02" db="EMBL/GenBank/DDBJ databases">
        <title>Whole genome sequencing of endophytic bacterium.</title>
        <authorList>
            <person name="Eedara R."/>
            <person name="Podile A.R."/>
        </authorList>
    </citation>
    <scope>NUCLEOTIDE SEQUENCE [LARGE SCALE GENOMIC DNA]</scope>
    <source>
        <strain evidence="5 6">RP1T</strain>
    </source>
</reference>
<dbReference type="SMART" id="SM01134">
    <property type="entry name" value="DeoRC"/>
    <property type="match status" value="1"/>
</dbReference>
<dbReference type="SMART" id="SM00420">
    <property type="entry name" value="HTH_DEOR"/>
    <property type="match status" value="1"/>
</dbReference>
<dbReference type="OrthoDB" id="7849339at2"/>
<keyword evidence="3" id="KW-0804">Transcription</keyword>
<proteinExistence type="predicted"/>
<organism evidence="5 6">
    <name type="scientific">Labrys okinawensis</name>
    <dbReference type="NCBI Taxonomy" id="346911"/>
    <lineage>
        <taxon>Bacteria</taxon>
        <taxon>Pseudomonadati</taxon>
        <taxon>Pseudomonadota</taxon>
        <taxon>Alphaproteobacteria</taxon>
        <taxon>Hyphomicrobiales</taxon>
        <taxon>Xanthobacteraceae</taxon>
        <taxon>Labrys</taxon>
    </lineage>
</organism>
<dbReference type="InterPro" id="IPR001034">
    <property type="entry name" value="DeoR_HTH"/>
</dbReference>
<keyword evidence="1" id="KW-0805">Transcription regulation</keyword>
<dbReference type="EMBL" id="PUEJ01000013">
    <property type="protein sequence ID" value="PRH84474.1"/>
    <property type="molecule type" value="Genomic_DNA"/>
</dbReference>
<feature type="domain" description="HTH deoR-type" evidence="4">
    <location>
        <begin position="12"/>
        <end position="67"/>
    </location>
</feature>
<dbReference type="PANTHER" id="PTHR30363">
    <property type="entry name" value="HTH-TYPE TRANSCRIPTIONAL REGULATOR SRLR-RELATED"/>
    <property type="match status" value="1"/>
</dbReference>
<name>A0A2S9Q5B7_9HYPH</name>
<dbReference type="RefSeq" id="WP_105865131.1">
    <property type="nucleotide sequence ID" value="NZ_PUEJ01000013.1"/>
</dbReference>
<dbReference type="SUPFAM" id="SSF46785">
    <property type="entry name" value="Winged helix' DNA-binding domain"/>
    <property type="match status" value="1"/>
</dbReference>
<dbReference type="PANTHER" id="PTHR30363:SF44">
    <property type="entry name" value="AGA OPERON TRANSCRIPTIONAL REPRESSOR-RELATED"/>
    <property type="match status" value="1"/>
</dbReference>